<evidence type="ECO:0000256" key="1">
    <source>
        <dbReference type="SAM" id="MobiDB-lite"/>
    </source>
</evidence>
<dbReference type="EMBL" id="JBAMIC010004070">
    <property type="protein sequence ID" value="KAK7087131.1"/>
    <property type="molecule type" value="Genomic_DNA"/>
</dbReference>
<dbReference type="Proteomes" id="UP001374579">
    <property type="component" value="Unassembled WGS sequence"/>
</dbReference>
<feature type="region of interest" description="Disordered" evidence="1">
    <location>
        <begin position="614"/>
        <end position="634"/>
    </location>
</feature>
<reference evidence="2 3" key="1">
    <citation type="submission" date="2024-02" db="EMBL/GenBank/DDBJ databases">
        <title>Chromosome-scale genome assembly of the rough periwinkle Littorina saxatilis.</title>
        <authorList>
            <person name="De Jode A."/>
            <person name="Faria R."/>
            <person name="Formenti G."/>
            <person name="Sims Y."/>
            <person name="Smith T.P."/>
            <person name="Tracey A."/>
            <person name="Wood J.M.D."/>
            <person name="Zagrodzka Z.B."/>
            <person name="Johannesson K."/>
            <person name="Butlin R.K."/>
            <person name="Leder E.H."/>
        </authorList>
    </citation>
    <scope>NUCLEOTIDE SEQUENCE [LARGE SCALE GENOMIC DNA]</scope>
    <source>
        <strain evidence="2">Snail1</strain>
        <tissue evidence="2">Muscle</tissue>
    </source>
</reference>
<comment type="caution">
    <text evidence="2">The sequence shown here is derived from an EMBL/GenBank/DDBJ whole genome shotgun (WGS) entry which is preliminary data.</text>
</comment>
<proteinExistence type="predicted"/>
<feature type="region of interest" description="Disordered" evidence="1">
    <location>
        <begin position="681"/>
        <end position="730"/>
    </location>
</feature>
<dbReference type="AlphaFoldDB" id="A0AAN9AHP0"/>
<feature type="compositionally biased region" description="Polar residues" evidence="1">
    <location>
        <begin position="235"/>
        <end position="257"/>
    </location>
</feature>
<keyword evidence="3" id="KW-1185">Reference proteome</keyword>
<gene>
    <name evidence="2" type="ORF">V1264_021221</name>
</gene>
<feature type="region of interest" description="Disordered" evidence="1">
    <location>
        <begin position="31"/>
        <end position="51"/>
    </location>
</feature>
<feature type="region of interest" description="Disordered" evidence="1">
    <location>
        <begin position="283"/>
        <end position="400"/>
    </location>
</feature>
<sequence>MFYVLHSKCVNLGSRSFGPWCSKVTARRAKNGGVSPSKSCKDNPPGGSREKTVTDRLWQNGAGRMASIRGKPRRNGGGRDIVNLIGDKNTKTTDVFDRLSGQGAPYAFQHFADVTQYMSEYREQHTVGRVCRRMKKVPVMGVDVPDPYTCRKKRTCTLRVVLDYDLTWVNRGLTRKECLCSDCSPLAKTKMAVSTQDGAAVVSESSPSGKDSSSKHVPTRAVPNLAPVREKKATDTGSHGTKVTTSSDQQSAYVSRHSSSDHAPFPSLVLPTIHIQRDTKHMTVIGQSPPMENPLTRSTEYTSSNPEESTSKPKHSDGDIGSSRKEGKKATARLKYSKRSVVPESSVRRREVQTTPPDHLHASHSAGRNPDNSAAHSEATSDKPSASKIQTGTAEDSVCERELRLPRIVSKELAGEAESKRGGRSQNRSFYTTFTQVQKIYANKHDPAGHGDRDAVSHGEGTRGAHLGNIYGDLRSFGGNIRVYVGSKRSRSVEVFPRNRVRARKEAPHSSGNNSKKSEALSVRVMSEDDLTTELRHEDTNVHHLADFRQLGDSLLPTVADSSLKLWSGPTDGENKVVFFLPDTEGQAYNQAIIGAKRTTKKDITLANSLTREKSKGINEPASQQSKYSNASTIETSKQQKEFVSRTQREKSTYFNISRKNTVISHSGNQTETIGIRGRTITENTSVSNGHGTNKPAQDKTFNSSDTIYRTPRADQDNEPETASPRFAGKFVGRQPTFVLPPDKYGVSTCTVKTGTWTSPASNVYRGSLLVQGGILDGDLTTRTDQRDVETSATLPVKVEYRLPKDSAPSLDDSIEMSERLLS</sequence>
<feature type="compositionally biased region" description="Basic and acidic residues" evidence="1">
    <location>
        <begin position="309"/>
        <end position="329"/>
    </location>
</feature>
<feature type="compositionally biased region" description="Polar residues" evidence="1">
    <location>
        <begin position="295"/>
        <end position="308"/>
    </location>
</feature>
<accession>A0AAN9AHP0</accession>
<feature type="compositionally biased region" description="Polar residues" evidence="1">
    <location>
        <begin position="684"/>
        <end position="708"/>
    </location>
</feature>
<protein>
    <submittedName>
        <fullName evidence="2">Uncharacterized protein</fullName>
    </submittedName>
</protein>
<evidence type="ECO:0000313" key="3">
    <source>
        <dbReference type="Proteomes" id="UP001374579"/>
    </source>
</evidence>
<feature type="compositionally biased region" description="Polar residues" evidence="1">
    <location>
        <begin position="621"/>
        <end position="634"/>
    </location>
</feature>
<organism evidence="2 3">
    <name type="scientific">Littorina saxatilis</name>
    <dbReference type="NCBI Taxonomy" id="31220"/>
    <lineage>
        <taxon>Eukaryota</taxon>
        <taxon>Metazoa</taxon>
        <taxon>Spiralia</taxon>
        <taxon>Lophotrochozoa</taxon>
        <taxon>Mollusca</taxon>
        <taxon>Gastropoda</taxon>
        <taxon>Caenogastropoda</taxon>
        <taxon>Littorinimorpha</taxon>
        <taxon>Littorinoidea</taxon>
        <taxon>Littorinidae</taxon>
        <taxon>Littorina</taxon>
    </lineage>
</organism>
<feature type="region of interest" description="Disordered" evidence="1">
    <location>
        <begin position="496"/>
        <end position="525"/>
    </location>
</feature>
<feature type="region of interest" description="Disordered" evidence="1">
    <location>
        <begin position="198"/>
        <end position="267"/>
    </location>
</feature>
<feature type="compositionally biased region" description="Polar residues" evidence="1">
    <location>
        <begin position="382"/>
        <end position="394"/>
    </location>
</feature>
<name>A0AAN9AHP0_9CAEN</name>
<evidence type="ECO:0000313" key="2">
    <source>
        <dbReference type="EMBL" id="KAK7087131.1"/>
    </source>
</evidence>